<evidence type="ECO:0000313" key="2">
    <source>
        <dbReference type="Proteomes" id="UP000789366"/>
    </source>
</evidence>
<feature type="non-terminal residue" evidence="1">
    <location>
        <position position="1"/>
    </location>
</feature>
<reference evidence="1" key="1">
    <citation type="submission" date="2021-06" db="EMBL/GenBank/DDBJ databases">
        <authorList>
            <person name="Kallberg Y."/>
            <person name="Tangrot J."/>
            <person name="Rosling A."/>
        </authorList>
    </citation>
    <scope>NUCLEOTIDE SEQUENCE</scope>
    <source>
        <strain evidence="1">28 12/20/2015</strain>
    </source>
</reference>
<dbReference type="Proteomes" id="UP000789366">
    <property type="component" value="Unassembled WGS sequence"/>
</dbReference>
<comment type="caution">
    <text evidence="1">The sequence shown here is derived from an EMBL/GenBank/DDBJ whole genome shotgun (WGS) entry which is preliminary data.</text>
</comment>
<proteinExistence type="predicted"/>
<protein>
    <submittedName>
        <fullName evidence="1">3578_t:CDS:1</fullName>
    </submittedName>
</protein>
<dbReference type="EMBL" id="CAJVPW010069145">
    <property type="protein sequence ID" value="CAG8791073.1"/>
    <property type="molecule type" value="Genomic_DNA"/>
</dbReference>
<gene>
    <name evidence="1" type="ORF">SPELUC_LOCUS17237</name>
</gene>
<accession>A0ACA9RET6</accession>
<evidence type="ECO:0000313" key="1">
    <source>
        <dbReference type="EMBL" id="CAG8791073.1"/>
    </source>
</evidence>
<organism evidence="1 2">
    <name type="scientific">Cetraspora pellucida</name>
    <dbReference type="NCBI Taxonomy" id="1433469"/>
    <lineage>
        <taxon>Eukaryota</taxon>
        <taxon>Fungi</taxon>
        <taxon>Fungi incertae sedis</taxon>
        <taxon>Mucoromycota</taxon>
        <taxon>Glomeromycotina</taxon>
        <taxon>Glomeromycetes</taxon>
        <taxon>Diversisporales</taxon>
        <taxon>Gigasporaceae</taxon>
        <taxon>Cetraspora</taxon>
    </lineage>
</organism>
<sequence>EIRNLHRERKMQKKQENKQLLQQKEKEPLVLSLDNPYNPTNESNMNIDEQVEYITSATDEQEEDVSSNDSKMDEEPKTESLWSEEVELHSQTLSVEKQILEVNTVESNSLISRMKTPSDPLASMYSTSNQTTNSQGKDEDGFTLVSSKRKPKNRQKATDQQENSNRPKNSHGIRRSLY</sequence>
<keyword evidence="2" id="KW-1185">Reference proteome</keyword>
<name>A0ACA9RET6_9GLOM</name>